<dbReference type="Pfam" id="PF00691">
    <property type="entry name" value="OmpA"/>
    <property type="match status" value="1"/>
</dbReference>
<keyword evidence="2 4" id="KW-0472">Membrane</keyword>
<dbReference type="PROSITE" id="PS50234">
    <property type="entry name" value="VWFA"/>
    <property type="match status" value="1"/>
</dbReference>
<dbReference type="InterPro" id="IPR036737">
    <property type="entry name" value="OmpA-like_sf"/>
</dbReference>
<reference evidence="9" key="1">
    <citation type="submission" date="2010-12" db="EMBL/GenBank/DDBJ databases">
        <title>Complete sequence of Desulfovibrio aespoeensis Aspo-2.</title>
        <authorList>
            <consortium name="US DOE Joint Genome Institute"/>
            <person name="Lucas S."/>
            <person name="Copeland A."/>
            <person name="Lapidus A."/>
            <person name="Cheng J.-F."/>
            <person name="Goodwin L."/>
            <person name="Pitluck S."/>
            <person name="Chertkov O."/>
            <person name="Misra M."/>
            <person name="Detter J.C."/>
            <person name="Han C."/>
            <person name="Tapia R."/>
            <person name="Land M."/>
            <person name="Hauser L."/>
            <person name="Kyrpides N."/>
            <person name="Ivanova N."/>
            <person name="Ovchinnikova G."/>
            <person name="Pedersen K."/>
            <person name="Jagevall S."/>
            <person name="Hazen T."/>
            <person name="Woyke T."/>
        </authorList>
    </citation>
    <scope>NUCLEOTIDE SEQUENCE [LARGE SCALE GENOMIC DNA]</scope>
    <source>
        <strain evidence="9">ATCC 700646 / DSM 10631 / Aspo-2</strain>
    </source>
</reference>
<dbReference type="OrthoDB" id="9805566at2"/>
<sequence length="352" mass="38339" precursor="true">MRQSKKLLLLALAAVLTLTFAFATTASAKMVKDVDNFIFFLDQSGSMAQKHKTLDTKKIDMAIETMQAMNKVIPNLDYNASLFLFAPFEAKLQPGLYNKAAMSNAIGSINTDFDIFNRLTPMGNGLIDLDPVIAGLRGTTALIMFTDGLSNLGADPVAQARALYAKYGNKLCIHVVSFADHAKGQMIIDDVRALSSCTVVADYTSLTAPGAMDQYARDVFYSNVADAPVVTPVAAPVDTMGKETITFSLHFGFDKYQITDEMIPVLEQAKIILDENPSASYIIAGHTDSTGPDAYNQGLSERRAGSVREWMVANGVNTSRLESKGYGELSPKYDNATSEGRKLNRRVEIQTK</sequence>
<evidence type="ECO:0000256" key="2">
    <source>
        <dbReference type="ARBA" id="ARBA00023136"/>
    </source>
</evidence>
<keyword evidence="9" id="KW-1185">Reference proteome</keyword>
<keyword evidence="3" id="KW-0998">Cell outer membrane</keyword>
<dbReference type="InterPro" id="IPR050330">
    <property type="entry name" value="Bact_OuterMem_StrucFunc"/>
</dbReference>
<dbReference type="STRING" id="643562.Daes_0813"/>
<dbReference type="PRINTS" id="PR01021">
    <property type="entry name" value="OMPADOMAIN"/>
</dbReference>
<name>E6VRA1_PSEA9</name>
<dbReference type="AlphaFoldDB" id="E6VRA1"/>
<feature type="chain" id="PRO_5003213989" evidence="5">
    <location>
        <begin position="24"/>
        <end position="352"/>
    </location>
</feature>
<protein>
    <submittedName>
        <fullName evidence="8">OmpA/MotB domain protein</fullName>
    </submittedName>
</protein>
<dbReference type="PANTHER" id="PTHR30329:SF21">
    <property type="entry name" value="LIPOPROTEIN YIAD-RELATED"/>
    <property type="match status" value="1"/>
</dbReference>
<dbReference type="Proteomes" id="UP000002191">
    <property type="component" value="Chromosome"/>
</dbReference>
<dbReference type="HOGENOM" id="CLU_049001_0_0_7"/>
<organism evidence="8 9">
    <name type="scientific">Pseudodesulfovibrio aespoeensis (strain ATCC 700646 / DSM 10631 / Aspo-2)</name>
    <name type="common">Desulfovibrio aespoeensis</name>
    <dbReference type="NCBI Taxonomy" id="643562"/>
    <lineage>
        <taxon>Bacteria</taxon>
        <taxon>Pseudomonadati</taxon>
        <taxon>Thermodesulfobacteriota</taxon>
        <taxon>Desulfovibrionia</taxon>
        <taxon>Desulfovibrionales</taxon>
        <taxon>Desulfovibrionaceae</taxon>
    </lineage>
</organism>
<dbReference type="InterPro" id="IPR036465">
    <property type="entry name" value="vWFA_dom_sf"/>
</dbReference>
<feature type="domain" description="VWFA" evidence="6">
    <location>
        <begin position="36"/>
        <end position="224"/>
    </location>
</feature>
<dbReference type="Gene3D" id="3.40.50.410">
    <property type="entry name" value="von Willebrand factor, type A domain"/>
    <property type="match status" value="1"/>
</dbReference>
<evidence type="ECO:0000256" key="5">
    <source>
        <dbReference type="SAM" id="SignalP"/>
    </source>
</evidence>
<dbReference type="SUPFAM" id="SSF53300">
    <property type="entry name" value="vWA-like"/>
    <property type="match status" value="1"/>
</dbReference>
<dbReference type="eggNOG" id="COG2304">
    <property type="taxonomic scope" value="Bacteria"/>
</dbReference>
<dbReference type="SUPFAM" id="SSF103088">
    <property type="entry name" value="OmpA-like"/>
    <property type="match status" value="1"/>
</dbReference>
<proteinExistence type="predicted"/>
<dbReference type="CDD" id="cd07185">
    <property type="entry name" value="OmpA_C-like"/>
    <property type="match status" value="1"/>
</dbReference>
<feature type="signal peptide" evidence="5">
    <location>
        <begin position="1"/>
        <end position="23"/>
    </location>
</feature>
<dbReference type="InterPro" id="IPR006690">
    <property type="entry name" value="OMPA-like_CS"/>
</dbReference>
<keyword evidence="5" id="KW-0732">Signal</keyword>
<dbReference type="GO" id="GO:0009279">
    <property type="term" value="C:cell outer membrane"/>
    <property type="evidence" value="ECO:0007669"/>
    <property type="project" value="UniProtKB-SubCell"/>
</dbReference>
<accession>E6VRA1</accession>
<dbReference type="InterPro" id="IPR006665">
    <property type="entry name" value="OmpA-like"/>
</dbReference>
<dbReference type="InterPro" id="IPR002035">
    <property type="entry name" value="VWF_A"/>
</dbReference>
<reference evidence="8 9" key="2">
    <citation type="journal article" date="2014" name="Genome Announc.">
        <title>Complete Genome Sequence of the Subsurface, Mesophilic Sulfate-Reducing Bacterium Desulfovibrio aespoeensis Aspo-2.</title>
        <authorList>
            <person name="Pedersen K."/>
            <person name="Bengtsson A."/>
            <person name="Edlund J."/>
            <person name="Rabe L."/>
            <person name="Hazen T."/>
            <person name="Chakraborty R."/>
            <person name="Goodwin L."/>
            <person name="Shapiro N."/>
        </authorList>
    </citation>
    <scope>NUCLEOTIDE SEQUENCE [LARGE SCALE GENOMIC DNA]</scope>
    <source>
        <strain evidence="9">ATCC 700646 / DSM 10631 / Aspo-2</strain>
    </source>
</reference>
<dbReference type="PANTHER" id="PTHR30329">
    <property type="entry name" value="STATOR ELEMENT OF FLAGELLAR MOTOR COMPLEX"/>
    <property type="match status" value="1"/>
</dbReference>
<evidence type="ECO:0000256" key="1">
    <source>
        <dbReference type="ARBA" id="ARBA00004442"/>
    </source>
</evidence>
<evidence type="ECO:0000313" key="8">
    <source>
        <dbReference type="EMBL" id="ADU61830.1"/>
    </source>
</evidence>
<dbReference type="PROSITE" id="PS51123">
    <property type="entry name" value="OMPA_2"/>
    <property type="match status" value="1"/>
</dbReference>
<dbReference type="PROSITE" id="PS01068">
    <property type="entry name" value="OMPA_1"/>
    <property type="match status" value="1"/>
</dbReference>
<dbReference type="RefSeq" id="WP_013513761.1">
    <property type="nucleotide sequence ID" value="NC_014844.1"/>
</dbReference>
<dbReference type="InterPro" id="IPR006664">
    <property type="entry name" value="OMP_bac"/>
</dbReference>
<dbReference type="eggNOG" id="COG2885">
    <property type="taxonomic scope" value="Bacteria"/>
</dbReference>
<dbReference type="KEGG" id="das:Daes_0813"/>
<gene>
    <name evidence="8" type="ordered locus">Daes_0813</name>
</gene>
<evidence type="ECO:0000259" key="7">
    <source>
        <dbReference type="PROSITE" id="PS51123"/>
    </source>
</evidence>
<dbReference type="Gene3D" id="3.30.1330.60">
    <property type="entry name" value="OmpA-like domain"/>
    <property type="match status" value="1"/>
</dbReference>
<evidence type="ECO:0000256" key="4">
    <source>
        <dbReference type="PROSITE-ProRule" id="PRU00473"/>
    </source>
</evidence>
<feature type="domain" description="OmpA-like" evidence="7">
    <location>
        <begin position="238"/>
        <end position="352"/>
    </location>
</feature>
<evidence type="ECO:0000313" key="9">
    <source>
        <dbReference type="Proteomes" id="UP000002191"/>
    </source>
</evidence>
<evidence type="ECO:0000259" key="6">
    <source>
        <dbReference type="PROSITE" id="PS50234"/>
    </source>
</evidence>
<evidence type="ECO:0000256" key="3">
    <source>
        <dbReference type="ARBA" id="ARBA00023237"/>
    </source>
</evidence>
<comment type="subcellular location">
    <subcellularLocation>
        <location evidence="1">Cell outer membrane</location>
    </subcellularLocation>
</comment>
<dbReference type="EMBL" id="CP002431">
    <property type="protein sequence ID" value="ADU61830.1"/>
    <property type="molecule type" value="Genomic_DNA"/>
</dbReference>